<dbReference type="PANTHER" id="PTHR12774:SF2">
    <property type="entry name" value="PEROXISOMAL BIOGENESIS FACTOR 19"/>
    <property type="match status" value="1"/>
</dbReference>
<dbReference type="EMBL" id="JACETU010000010">
    <property type="protein sequence ID" value="KAF7419227.1"/>
    <property type="molecule type" value="Genomic_DNA"/>
</dbReference>
<dbReference type="GO" id="GO:0005778">
    <property type="term" value="C:peroxisomal membrane"/>
    <property type="evidence" value="ECO:0007669"/>
    <property type="project" value="TreeGrafter"/>
</dbReference>
<feature type="region of interest" description="Disordered" evidence="1">
    <location>
        <begin position="149"/>
        <end position="177"/>
    </location>
</feature>
<dbReference type="Proteomes" id="UP000623687">
    <property type="component" value="Unassembled WGS sequence"/>
</dbReference>
<dbReference type="GeneID" id="59371655"/>
<dbReference type="Pfam" id="PF04614">
    <property type="entry name" value="Pex19"/>
    <property type="match status" value="1"/>
</dbReference>
<protein>
    <submittedName>
        <fullName evidence="2">Peroxisome chaperone and import receptor</fullName>
    </submittedName>
</protein>
<dbReference type="GO" id="GO:0045046">
    <property type="term" value="P:protein import into peroxisome membrane"/>
    <property type="evidence" value="ECO:0007669"/>
    <property type="project" value="TreeGrafter"/>
</dbReference>
<dbReference type="Gene3D" id="1.20.120.900">
    <property type="entry name" value="Pex19, mPTS binding domain"/>
    <property type="match status" value="1"/>
</dbReference>
<feature type="compositionally biased region" description="Polar residues" evidence="1">
    <location>
        <begin position="26"/>
        <end position="45"/>
    </location>
</feature>
<dbReference type="GO" id="GO:0033328">
    <property type="term" value="F:peroxisome membrane targeting sequence binding"/>
    <property type="evidence" value="ECO:0007669"/>
    <property type="project" value="TreeGrafter"/>
</dbReference>
<proteinExistence type="predicted"/>
<gene>
    <name evidence="2" type="primary">PEX19</name>
    <name evidence="2" type="ORF">PC9H_001814</name>
</gene>
<dbReference type="RefSeq" id="XP_036626081.1">
    <property type="nucleotide sequence ID" value="XM_036771460.1"/>
</dbReference>
<feature type="region of interest" description="Disordered" evidence="1">
    <location>
        <begin position="1"/>
        <end position="133"/>
    </location>
</feature>
<dbReference type="AlphaFoldDB" id="A0A8H7DMI8"/>
<accession>A0A8H7DMI8</accession>
<organism evidence="2 3">
    <name type="scientific">Pleurotus ostreatus</name>
    <name type="common">Oyster mushroom</name>
    <name type="synonym">White-rot fungus</name>
    <dbReference type="NCBI Taxonomy" id="5322"/>
    <lineage>
        <taxon>Eukaryota</taxon>
        <taxon>Fungi</taxon>
        <taxon>Dikarya</taxon>
        <taxon>Basidiomycota</taxon>
        <taxon>Agaricomycotina</taxon>
        <taxon>Agaricomycetes</taxon>
        <taxon>Agaricomycetidae</taxon>
        <taxon>Agaricales</taxon>
        <taxon>Pleurotineae</taxon>
        <taxon>Pleurotaceae</taxon>
        <taxon>Pleurotus</taxon>
    </lineage>
</organism>
<dbReference type="InterPro" id="IPR006708">
    <property type="entry name" value="Pex19"/>
</dbReference>
<evidence type="ECO:0000313" key="3">
    <source>
        <dbReference type="Proteomes" id="UP000623687"/>
    </source>
</evidence>
<evidence type="ECO:0000313" key="2">
    <source>
        <dbReference type="EMBL" id="KAF7419227.1"/>
    </source>
</evidence>
<dbReference type="PANTHER" id="PTHR12774">
    <property type="entry name" value="PEROXISOMAL BIOGENESIS FACTOR 19"/>
    <property type="match status" value="1"/>
</dbReference>
<feature type="compositionally biased region" description="Acidic residues" evidence="1">
    <location>
        <begin position="13"/>
        <end position="23"/>
    </location>
</feature>
<name>A0A8H7DMI8_PLEOS</name>
<keyword evidence="3" id="KW-1185">Reference proteome</keyword>
<keyword evidence="2" id="KW-0675">Receptor</keyword>
<dbReference type="VEuPathDB" id="FungiDB:PC9H_001814"/>
<comment type="caution">
    <text evidence="2">The sequence shown here is derived from an EMBL/GenBank/DDBJ whole genome shotgun (WGS) entry which is preliminary data.</text>
</comment>
<reference evidence="2" key="1">
    <citation type="submission" date="2019-07" db="EMBL/GenBank/DDBJ databases">
        <authorList>
            <person name="Palmer J.M."/>
        </authorList>
    </citation>
    <scope>NUCLEOTIDE SEQUENCE</scope>
    <source>
        <strain evidence="2">PC9</strain>
    </source>
</reference>
<dbReference type="InterPro" id="IPR038322">
    <property type="entry name" value="Pex19_C_sf"/>
</dbReference>
<evidence type="ECO:0000256" key="1">
    <source>
        <dbReference type="SAM" id="MobiDB-lite"/>
    </source>
</evidence>
<sequence>MASHPPSKPRVDDAEDDLEDLDDVISQFTPNQKTGASAPSSSGQDGVSKATLSAPAPLPTASTRTGPTRPRHNTRVDPEPPTKQGKPGGGLAATTEEDEIADTFAKELSKGMESLMRDLVSPDKGEGSADAPVDEEAMKKAWEDMLVNGMNGLMSDPESSLGKDAGGSTSGGKEDFQSKIRQTMNKMKEGESNLQGDASNPDFESFMAELTSSLKGESGGDSEEELAGFIENMMTQLMSKEILYDPLQELSQKLPEYIKTNSATLPKADVERYELQLASVRRIVSVFDDPGYNEGDSQTQLKIVEMMTEMQSYGSPPQELMGDLPAAFGQDGSPDGCTIA</sequence>
<feature type="compositionally biased region" description="Low complexity" evidence="1">
    <location>
        <begin position="50"/>
        <end position="63"/>
    </location>
</feature>
<dbReference type="OrthoDB" id="21292at2759"/>